<accession>A0A8J5VNL4</accession>
<feature type="region of interest" description="Disordered" evidence="1">
    <location>
        <begin position="1"/>
        <end position="24"/>
    </location>
</feature>
<feature type="region of interest" description="Disordered" evidence="1">
    <location>
        <begin position="42"/>
        <end position="91"/>
    </location>
</feature>
<feature type="compositionally biased region" description="Basic and acidic residues" evidence="1">
    <location>
        <begin position="45"/>
        <end position="55"/>
    </location>
</feature>
<comment type="caution">
    <text evidence="2">The sequence shown here is derived from an EMBL/GenBank/DDBJ whole genome shotgun (WGS) entry which is preliminary data.</text>
</comment>
<evidence type="ECO:0000256" key="1">
    <source>
        <dbReference type="SAM" id="MobiDB-lite"/>
    </source>
</evidence>
<sequence>MASRSSPSLLPPPSSPLILDRRSPHSLILPPTNFAVPASPRWVRTPREGGAHKSDSAGAAVVAGSDTKRVGDRGSTQANGLCPRKPAFFSE</sequence>
<reference evidence="2" key="2">
    <citation type="submission" date="2021-02" db="EMBL/GenBank/DDBJ databases">
        <authorList>
            <person name="Kimball J.A."/>
            <person name="Haas M.W."/>
            <person name="Macchietto M."/>
            <person name="Kono T."/>
            <person name="Duquette J."/>
            <person name="Shao M."/>
        </authorList>
    </citation>
    <scope>NUCLEOTIDE SEQUENCE</scope>
    <source>
        <tissue evidence="2">Fresh leaf tissue</tissue>
    </source>
</reference>
<keyword evidence="3" id="KW-1185">Reference proteome</keyword>
<dbReference type="EMBL" id="JAAALK010000283">
    <property type="protein sequence ID" value="KAG8073845.1"/>
    <property type="molecule type" value="Genomic_DNA"/>
</dbReference>
<name>A0A8J5VNL4_ZIZPA</name>
<proteinExistence type="predicted"/>
<reference evidence="2" key="1">
    <citation type="journal article" date="2021" name="bioRxiv">
        <title>Whole Genome Assembly and Annotation of Northern Wild Rice, Zizania palustris L., Supports a Whole Genome Duplication in the Zizania Genus.</title>
        <authorList>
            <person name="Haas M."/>
            <person name="Kono T."/>
            <person name="Macchietto M."/>
            <person name="Millas R."/>
            <person name="McGilp L."/>
            <person name="Shao M."/>
            <person name="Duquette J."/>
            <person name="Hirsch C.N."/>
            <person name="Kimball J."/>
        </authorList>
    </citation>
    <scope>NUCLEOTIDE SEQUENCE</scope>
    <source>
        <tissue evidence="2">Fresh leaf tissue</tissue>
    </source>
</reference>
<feature type="compositionally biased region" description="Low complexity" evidence="1">
    <location>
        <begin position="56"/>
        <end position="65"/>
    </location>
</feature>
<dbReference type="AlphaFoldDB" id="A0A8J5VNL4"/>
<organism evidence="2 3">
    <name type="scientific">Zizania palustris</name>
    <name type="common">Northern wild rice</name>
    <dbReference type="NCBI Taxonomy" id="103762"/>
    <lineage>
        <taxon>Eukaryota</taxon>
        <taxon>Viridiplantae</taxon>
        <taxon>Streptophyta</taxon>
        <taxon>Embryophyta</taxon>
        <taxon>Tracheophyta</taxon>
        <taxon>Spermatophyta</taxon>
        <taxon>Magnoliopsida</taxon>
        <taxon>Liliopsida</taxon>
        <taxon>Poales</taxon>
        <taxon>Poaceae</taxon>
        <taxon>BOP clade</taxon>
        <taxon>Oryzoideae</taxon>
        <taxon>Oryzeae</taxon>
        <taxon>Zizaniinae</taxon>
        <taxon>Zizania</taxon>
    </lineage>
</organism>
<protein>
    <submittedName>
        <fullName evidence="2">Uncharacterized protein</fullName>
    </submittedName>
</protein>
<gene>
    <name evidence="2" type="ORF">GUJ93_ZPchr0006g43418</name>
</gene>
<evidence type="ECO:0000313" key="3">
    <source>
        <dbReference type="Proteomes" id="UP000729402"/>
    </source>
</evidence>
<dbReference type="Proteomes" id="UP000729402">
    <property type="component" value="Unassembled WGS sequence"/>
</dbReference>
<evidence type="ECO:0000313" key="2">
    <source>
        <dbReference type="EMBL" id="KAG8073845.1"/>
    </source>
</evidence>